<dbReference type="AntiFam" id="ANF00178">
    <property type="entry name" value="Shadow ORF (opposite dhbF)"/>
</dbReference>
<gene>
    <name evidence="2" type="ORF">MOBUDSM44075_04214</name>
</gene>
<organism evidence="2 3">
    <name type="scientific">Mycolicibacterium obuense</name>
    <dbReference type="NCBI Taxonomy" id="1807"/>
    <lineage>
        <taxon>Bacteria</taxon>
        <taxon>Bacillati</taxon>
        <taxon>Actinomycetota</taxon>
        <taxon>Actinomycetes</taxon>
        <taxon>Mycobacteriales</taxon>
        <taxon>Mycobacteriaceae</taxon>
        <taxon>Mycolicibacterium</taxon>
    </lineage>
</organism>
<accession>A0A0J6VPD9</accession>
<proteinExistence type="predicted"/>
<feature type="compositionally biased region" description="Basic and acidic residues" evidence="1">
    <location>
        <begin position="135"/>
        <end position="156"/>
    </location>
</feature>
<dbReference type="Proteomes" id="UP000036313">
    <property type="component" value="Unassembled WGS sequence"/>
</dbReference>
<name>A0A0J6VPD9_9MYCO</name>
<evidence type="ECO:0000313" key="3">
    <source>
        <dbReference type="Proteomes" id="UP000036313"/>
    </source>
</evidence>
<reference evidence="2 3" key="1">
    <citation type="journal article" date="2015" name="Genome Biol. Evol.">
        <title>Characterization of Three Mycobacterium spp. with Potential Use in Bioremediation by Genome Sequencing and Comparative Genomics.</title>
        <authorList>
            <person name="Das S."/>
            <person name="Pettersson B.M."/>
            <person name="Behra P.R."/>
            <person name="Ramesh M."/>
            <person name="Dasgupta S."/>
            <person name="Bhattacharya A."/>
            <person name="Kirsebom L.A."/>
        </authorList>
    </citation>
    <scope>NUCLEOTIDE SEQUENCE [LARGE SCALE GENOMIC DNA]</scope>
    <source>
        <strain evidence="2 3">DSM 44075</strain>
    </source>
</reference>
<sequence length="286" mass="31791">MQQRPPDLPHREVEGQRRALSPHLIGCHRDTDGEVVEEAGHVVMGDCNAFRDTGGAGGVDDVGDVLRGRWCSDHGDRLRSDRSGDVRHGNPIVGEPRAVRCGSDHQDWCGIGDDERDTRVGHRWIDGQIRRTGFEHREDRHDSIRRSRQQQRDRTPGLRALGNQRLRQTIRGVVEFAVGHLPTVEGQRDSVGCARHLLGESLRDRRRLSGGAEHSGVAPLAEQIRLVVVEQVERQKSARRLTHQASPASADIAESNRVNRAMTLSMRAAVKTAVSNSTRRCSRVPG</sequence>
<dbReference type="AlphaFoldDB" id="A0A0J6VPD9"/>
<evidence type="ECO:0000313" key="2">
    <source>
        <dbReference type="EMBL" id="KMO71382.1"/>
    </source>
</evidence>
<evidence type="ECO:0000256" key="1">
    <source>
        <dbReference type="SAM" id="MobiDB-lite"/>
    </source>
</evidence>
<feature type="region of interest" description="Disordered" evidence="1">
    <location>
        <begin position="135"/>
        <end position="159"/>
    </location>
</feature>
<comment type="caution">
    <text evidence="2">The sequence shown here is derived from an EMBL/GenBank/DDBJ whole genome shotgun (WGS) entry which is preliminary data.</text>
</comment>
<dbReference type="EMBL" id="JYNU01000041">
    <property type="protein sequence ID" value="KMO71382.1"/>
    <property type="molecule type" value="Genomic_DNA"/>
</dbReference>
<protein>
    <submittedName>
        <fullName evidence="2">Uncharacterized protein</fullName>
    </submittedName>
</protein>